<accession>A0ACB9AS33</accession>
<proteinExistence type="predicted"/>
<dbReference type="Proteomes" id="UP001056120">
    <property type="component" value="Linkage Group LG24"/>
</dbReference>
<reference evidence="2" key="1">
    <citation type="journal article" date="2022" name="Mol. Ecol. Resour.">
        <title>The genomes of chicory, endive, great burdock and yacon provide insights into Asteraceae palaeo-polyploidization history and plant inulin production.</title>
        <authorList>
            <person name="Fan W."/>
            <person name="Wang S."/>
            <person name="Wang H."/>
            <person name="Wang A."/>
            <person name="Jiang F."/>
            <person name="Liu H."/>
            <person name="Zhao H."/>
            <person name="Xu D."/>
            <person name="Zhang Y."/>
        </authorList>
    </citation>
    <scope>NUCLEOTIDE SEQUENCE [LARGE SCALE GENOMIC DNA]</scope>
    <source>
        <strain evidence="2">cv. Yunnan</strain>
    </source>
</reference>
<reference evidence="1 2" key="2">
    <citation type="journal article" date="2022" name="Mol. Ecol. Resour.">
        <title>The genomes of chicory, endive, great burdock and yacon provide insights into Asteraceae paleo-polyploidization history and plant inulin production.</title>
        <authorList>
            <person name="Fan W."/>
            <person name="Wang S."/>
            <person name="Wang H."/>
            <person name="Wang A."/>
            <person name="Jiang F."/>
            <person name="Liu H."/>
            <person name="Zhao H."/>
            <person name="Xu D."/>
            <person name="Zhang Y."/>
        </authorList>
    </citation>
    <scope>NUCLEOTIDE SEQUENCE [LARGE SCALE GENOMIC DNA]</scope>
    <source>
        <strain evidence="2">cv. Yunnan</strain>
        <tissue evidence="1">Leaves</tissue>
    </source>
</reference>
<evidence type="ECO:0000313" key="1">
    <source>
        <dbReference type="EMBL" id="KAI3712188.1"/>
    </source>
</evidence>
<name>A0ACB9AS33_9ASTR</name>
<protein>
    <submittedName>
        <fullName evidence="1">Uncharacterized protein</fullName>
    </submittedName>
</protein>
<evidence type="ECO:0000313" key="2">
    <source>
        <dbReference type="Proteomes" id="UP001056120"/>
    </source>
</evidence>
<organism evidence="1 2">
    <name type="scientific">Smallanthus sonchifolius</name>
    <dbReference type="NCBI Taxonomy" id="185202"/>
    <lineage>
        <taxon>Eukaryota</taxon>
        <taxon>Viridiplantae</taxon>
        <taxon>Streptophyta</taxon>
        <taxon>Embryophyta</taxon>
        <taxon>Tracheophyta</taxon>
        <taxon>Spermatophyta</taxon>
        <taxon>Magnoliopsida</taxon>
        <taxon>eudicotyledons</taxon>
        <taxon>Gunneridae</taxon>
        <taxon>Pentapetalae</taxon>
        <taxon>asterids</taxon>
        <taxon>campanulids</taxon>
        <taxon>Asterales</taxon>
        <taxon>Asteraceae</taxon>
        <taxon>Asteroideae</taxon>
        <taxon>Heliantheae alliance</taxon>
        <taxon>Millerieae</taxon>
        <taxon>Smallanthus</taxon>
    </lineage>
</organism>
<sequence length="78" mass="9308">MVVYVNRKRRIFVKLGKLFKIYPRISQVVTHEWKKVHPQPKPELFVLLGLALPYAHIPRELLKAQLTVKELKQMSWQC</sequence>
<gene>
    <name evidence="1" type="ORF">L1987_70738</name>
</gene>
<dbReference type="EMBL" id="CM042041">
    <property type="protein sequence ID" value="KAI3712188.1"/>
    <property type="molecule type" value="Genomic_DNA"/>
</dbReference>
<keyword evidence="2" id="KW-1185">Reference proteome</keyword>
<comment type="caution">
    <text evidence="1">The sequence shown here is derived from an EMBL/GenBank/DDBJ whole genome shotgun (WGS) entry which is preliminary data.</text>
</comment>